<feature type="transmembrane region" description="Helical" evidence="1">
    <location>
        <begin position="205"/>
        <end position="226"/>
    </location>
</feature>
<feature type="transmembrane region" description="Helical" evidence="1">
    <location>
        <begin position="12"/>
        <end position="40"/>
    </location>
</feature>
<evidence type="ECO:0000256" key="1">
    <source>
        <dbReference type="SAM" id="Phobius"/>
    </source>
</evidence>
<accession>A0A239D8R5</accession>
<feature type="transmembrane region" description="Helical" evidence="1">
    <location>
        <begin position="166"/>
        <end position="185"/>
    </location>
</feature>
<protein>
    <submittedName>
        <fullName evidence="2">Uncharacterized protein</fullName>
    </submittedName>
</protein>
<keyword evidence="1" id="KW-0812">Transmembrane</keyword>
<reference evidence="3" key="1">
    <citation type="submission" date="2017-06" db="EMBL/GenBank/DDBJ databases">
        <authorList>
            <person name="Varghese N."/>
            <person name="Submissions S."/>
        </authorList>
    </citation>
    <scope>NUCLEOTIDE SEQUENCE [LARGE SCALE GENOMIC DNA]</scope>
    <source>
        <strain evidence="3">JCM 23211</strain>
    </source>
</reference>
<dbReference type="OrthoDB" id="3209791at2"/>
<organism evidence="2 3">
    <name type="scientific">Rhodococcoides kyotonense</name>
    <dbReference type="NCBI Taxonomy" id="398843"/>
    <lineage>
        <taxon>Bacteria</taxon>
        <taxon>Bacillati</taxon>
        <taxon>Actinomycetota</taxon>
        <taxon>Actinomycetes</taxon>
        <taxon>Mycobacteriales</taxon>
        <taxon>Nocardiaceae</taxon>
        <taxon>Rhodococcoides</taxon>
    </lineage>
</organism>
<proteinExistence type="predicted"/>
<dbReference type="EMBL" id="FZOW01000001">
    <property type="protein sequence ID" value="SNS28730.1"/>
    <property type="molecule type" value="Genomic_DNA"/>
</dbReference>
<dbReference type="RefSeq" id="WP_089242893.1">
    <property type="nucleotide sequence ID" value="NZ_FZOW01000001.1"/>
</dbReference>
<dbReference type="Proteomes" id="UP000198327">
    <property type="component" value="Unassembled WGS sequence"/>
</dbReference>
<dbReference type="AlphaFoldDB" id="A0A239D8R5"/>
<evidence type="ECO:0000313" key="2">
    <source>
        <dbReference type="EMBL" id="SNS28730.1"/>
    </source>
</evidence>
<keyword evidence="3" id="KW-1185">Reference proteome</keyword>
<name>A0A239D8R5_9NOCA</name>
<keyword evidence="1" id="KW-1133">Transmembrane helix</keyword>
<keyword evidence="1" id="KW-0472">Membrane</keyword>
<sequence length="231" mass="25184">MKRTLDVARMHTVAWPLIIGWPVGILAISFVICYVIFALIPTTDAEFNFTGAVFSVYGFAVAFYIQAITQTFPFALGLSVTRREFYSASALVGLIQSAALATLLFALSALEAATGGFGVKLRMFGIFRYVTDNAALEWAALFATLLLVTMVGMFIGVVYQRYRMNGLFGLLLADIVVFGGGAILITWQQWWPDVIDFVVDTPRFLLLTALPLALGVLFTGAGWAGIRRATA</sequence>
<feature type="transmembrane region" description="Helical" evidence="1">
    <location>
        <begin position="138"/>
        <end position="159"/>
    </location>
</feature>
<feature type="transmembrane region" description="Helical" evidence="1">
    <location>
        <begin position="52"/>
        <end position="76"/>
    </location>
</feature>
<gene>
    <name evidence="2" type="ORF">SAMN05421642_101441</name>
</gene>
<evidence type="ECO:0000313" key="3">
    <source>
        <dbReference type="Proteomes" id="UP000198327"/>
    </source>
</evidence>
<feature type="transmembrane region" description="Helical" evidence="1">
    <location>
        <begin position="88"/>
        <end position="110"/>
    </location>
</feature>